<sequence length="745" mass="83632">MEDTEILKPRLANGELYETWAGVHTRTGIQVLVLIIVKSKLGALLDEDRFHEYVSRVGGIKHNNILKYHKIVQNDVQIGITLEFPMGPPLREYLLNKPNKRLTEEEALVFFRQMVNAVDYLHRSNIIARMLSFHNVFVCRQGMVKLGDFLVGVKSMVTYDKTSNRLEDVHHFMEPEIWGDGVDEVSPLSDVWSLGVLLYVMVCGCYPFPGASSGNVYLSIKRGKFKFRDDLSDSCGNLIRNMMQQRSHRFTLEQVKNHNWMVAPPKQNPLSISCDDPTSPTTRRNADASSLLNSPSLSNSESFTEIEAETRQSPVSRTMSPFESYYLRSTEDIIQTPEYGAYDSNHGLVPNTYGTHNPSSTTSQEPFDPWLMINQKGFPEEKKTNNPPYLKSVVDGRQRKRSAGESGAIRPAHWAIENTPQNYPRNTPTSPVRPNNRTMRRQNTSPSLVKVPSIPSTTSQIEIPAENFEEGNRPVKRTNSSQNLLASEMVNPMSQSMGSIGNMPYEPLQPAMIQPSQPFNYAAETFIMGDPNAMRMIPPYNSKAGANLGRRFTVSSYTPVRIDANPTEDPFHLPNSLVPHPPPDHSLIPPSLLQSDYNAPPVDHTHGNLHNLQPEKNFHENINAPRRNSIGRRGSISRSQRAPNMSPALRISNNDIPTMSGGMGNVLSRSYSGEYASQLFSPSQALRPSISEGSLQPFEAWNPELGGHNDSGHLLSFYNGNTDHPINYNQAESFIRQMESEFPNI</sequence>
<feature type="region of interest" description="Disordered" evidence="3">
    <location>
        <begin position="266"/>
        <end position="318"/>
    </location>
</feature>
<dbReference type="EMBL" id="MDYQ01000005">
    <property type="protein sequence ID" value="PRP89177.1"/>
    <property type="molecule type" value="Genomic_DNA"/>
</dbReference>
<dbReference type="Pfam" id="PF00069">
    <property type="entry name" value="Pkinase"/>
    <property type="match status" value="1"/>
</dbReference>
<evidence type="ECO:0000313" key="5">
    <source>
        <dbReference type="EMBL" id="PRP89177.1"/>
    </source>
</evidence>
<dbReference type="Gene3D" id="1.10.510.10">
    <property type="entry name" value="Transferase(Phosphotransferase) domain 1"/>
    <property type="match status" value="1"/>
</dbReference>
<keyword evidence="5" id="KW-0418">Kinase</keyword>
<feature type="compositionally biased region" description="Low complexity" evidence="3">
    <location>
        <begin position="626"/>
        <end position="641"/>
    </location>
</feature>
<evidence type="ECO:0000256" key="3">
    <source>
        <dbReference type="SAM" id="MobiDB-lite"/>
    </source>
</evidence>
<keyword evidence="5" id="KW-0808">Transferase</keyword>
<feature type="compositionally biased region" description="Polar residues" evidence="3">
    <location>
        <begin position="418"/>
        <end position="447"/>
    </location>
</feature>
<dbReference type="Proteomes" id="UP000241769">
    <property type="component" value="Unassembled WGS sequence"/>
</dbReference>
<evidence type="ECO:0000256" key="1">
    <source>
        <dbReference type="ARBA" id="ARBA00022741"/>
    </source>
</evidence>
<dbReference type="SUPFAM" id="SSF56112">
    <property type="entry name" value="Protein kinase-like (PK-like)"/>
    <property type="match status" value="1"/>
</dbReference>
<keyword evidence="1" id="KW-0547">Nucleotide-binding</keyword>
<protein>
    <submittedName>
        <fullName evidence="5">Serine/threonine-protein kinase SIK1</fullName>
    </submittedName>
</protein>
<feature type="region of interest" description="Disordered" evidence="3">
    <location>
        <begin position="625"/>
        <end position="656"/>
    </location>
</feature>
<organism evidence="5 6">
    <name type="scientific">Planoprotostelium fungivorum</name>
    <dbReference type="NCBI Taxonomy" id="1890364"/>
    <lineage>
        <taxon>Eukaryota</taxon>
        <taxon>Amoebozoa</taxon>
        <taxon>Evosea</taxon>
        <taxon>Variosea</taxon>
        <taxon>Cavosteliida</taxon>
        <taxon>Cavosteliaceae</taxon>
        <taxon>Planoprotostelium</taxon>
    </lineage>
</organism>
<evidence type="ECO:0000313" key="6">
    <source>
        <dbReference type="Proteomes" id="UP000241769"/>
    </source>
</evidence>
<name>A0A2P6NYY6_9EUKA</name>
<keyword evidence="2" id="KW-0067">ATP-binding</keyword>
<keyword evidence="6" id="KW-1185">Reference proteome</keyword>
<dbReference type="GO" id="GO:0005524">
    <property type="term" value="F:ATP binding"/>
    <property type="evidence" value="ECO:0007669"/>
    <property type="project" value="UniProtKB-KW"/>
</dbReference>
<dbReference type="GO" id="GO:0004674">
    <property type="term" value="F:protein serine/threonine kinase activity"/>
    <property type="evidence" value="ECO:0007669"/>
    <property type="project" value="TreeGrafter"/>
</dbReference>
<comment type="caution">
    <text evidence="5">The sequence shown here is derived from an EMBL/GenBank/DDBJ whole genome shotgun (WGS) entry which is preliminary data.</text>
</comment>
<accession>A0A2P6NYY6</accession>
<feature type="compositionally biased region" description="Low complexity" evidence="3">
    <location>
        <begin position="289"/>
        <end position="302"/>
    </location>
</feature>
<evidence type="ECO:0000259" key="4">
    <source>
        <dbReference type="PROSITE" id="PS50011"/>
    </source>
</evidence>
<gene>
    <name evidence="5" type="ORF">PROFUN_01897</name>
</gene>
<feature type="compositionally biased region" description="Polar residues" evidence="3">
    <location>
        <begin position="268"/>
        <end position="283"/>
    </location>
</feature>
<dbReference type="PANTHER" id="PTHR24346">
    <property type="entry name" value="MAP/MICROTUBULE AFFINITY-REGULATING KINASE"/>
    <property type="match status" value="1"/>
</dbReference>
<dbReference type="InterPro" id="IPR000719">
    <property type="entry name" value="Prot_kinase_dom"/>
</dbReference>
<dbReference type="AlphaFoldDB" id="A0A2P6NYY6"/>
<feature type="region of interest" description="Disordered" evidence="3">
    <location>
        <begin position="397"/>
        <end position="456"/>
    </location>
</feature>
<evidence type="ECO:0000256" key="2">
    <source>
        <dbReference type="ARBA" id="ARBA00022840"/>
    </source>
</evidence>
<dbReference type="InParanoid" id="A0A2P6NYY6"/>
<dbReference type="GO" id="GO:0035556">
    <property type="term" value="P:intracellular signal transduction"/>
    <property type="evidence" value="ECO:0007669"/>
    <property type="project" value="TreeGrafter"/>
</dbReference>
<proteinExistence type="predicted"/>
<dbReference type="GO" id="GO:0005737">
    <property type="term" value="C:cytoplasm"/>
    <property type="evidence" value="ECO:0007669"/>
    <property type="project" value="TreeGrafter"/>
</dbReference>
<dbReference type="PROSITE" id="PS50011">
    <property type="entry name" value="PROTEIN_KINASE_DOM"/>
    <property type="match status" value="1"/>
</dbReference>
<reference evidence="5 6" key="1">
    <citation type="journal article" date="2018" name="Genome Biol. Evol.">
        <title>Multiple Roots of Fruiting Body Formation in Amoebozoa.</title>
        <authorList>
            <person name="Hillmann F."/>
            <person name="Forbes G."/>
            <person name="Novohradska S."/>
            <person name="Ferling I."/>
            <person name="Riege K."/>
            <person name="Groth M."/>
            <person name="Westermann M."/>
            <person name="Marz M."/>
            <person name="Spaller T."/>
            <person name="Winckler T."/>
            <person name="Schaap P."/>
            <person name="Glockner G."/>
        </authorList>
    </citation>
    <scope>NUCLEOTIDE SEQUENCE [LARGE SCALE GENOMIC DNA]</scope>
    <source>
        <strain evidence="5 6">Jena</strain>
    </source>
</reference>
<feature type="domain" description="Protein kinase" evidence="4">
    <location>
        <begin position="5"/>
        <end position="261"/>
    </location>
</feature>
<dbReference type="PANTHER" id="PTHR24346:SF30">
    <property type="entry name" value="MATERNAL EMBRYONIC LEUCINE ZIPPER KINASE"/>
    <property type="match status" value="1"/>
</dbReference>
<dbReference type="InterPro" id="IPR011009">
    <property type="entry name" value="Kinase-like_dom_sf"/>
</dbReference>